<sequence length="582" mass="64345">MSLNALYENELSYLRELGQEFARANPSLAGFLSREATDPDVERLLEGFAFSVAQLRQKLEDEMPELVHGLIRLLWPHYLRPVPPMSVVAFTQVNEGDRGAIVIPAGIALASRPVDGVSCRFRTCYPVDVLPLAITEVEGESGHASARLSLTLQATGRGGLRALQGGRLRLFLNTAREPSVGRALLLWLSRHLRAITVRDEAGVRLSLPPDAVQPVGFGADEAVIPYPRNAFAGFRYLQEYLAFPQKFLFLDVTGLEPVATLAGRKVTLTFEFARPLPDQMRITRDHVVLNCTPVINLFPQDAPPLRVDRSRSEYRVVTGSHPEAAIYAIDRVVGHFQGKAGRIDYEPFESFRHDLPGAVGSKAYVKERLRPAAVGRGIDHFLSFVTPDMPDAATTGEVVSVALTCTDGALAERLGIGMIDQPTSETPATVRFTNVAGVSPHTPPPIGENLLWRLISNLARNFSSLADVGALRTLLASYDFRALHDLQARRRLELLQESLEAFTHGTEDAVIHGHPMRVRTLRCTVDEGKIGGEAELFLLGSVLERFFAVYASMNTLHRFTIHGRDSKVEYRWKPRQGIELPL</sequence>
<dbReference type="EMBL" id="JAUSVP010000003">
    <property type="protein sequence ID" value="MDQ0446956.1"/>
    <property type="molecule type" value="Genomic_DNA"/>
</dbReference>
<proteinExistence type="predicted"/>
<evidence type="ECO:0000313" key="2">
    <source>
        <dbReference type="Proteomes" id="UP001231124"/>
    </source>
</evidence>
<dbReference type="PANTHER" id="PTHR35370:SF1">
    <property type="entry name" value="TYPE VI SECRETION SYSTEM COMPONENT TSSF1"/>
    <property type="match status" value="1"/>
</dbReference>
<dbReference type="InterPro" id="IPR010272">
    <property type="entry name" value="T6SS_TssF"/>
</dbReference>
<dbReference type="Pfam" id="PF05947">
    <property type="entry name" value="T6SS_TssF"/>
    <property type="match status" value="1"/>
</dbReference>
<comment type="caution">
    <text evidence="1">The sequence shown here is derived from an EMBL/GenBank/DDBJ whole genome shotgun (WGS) entry which is preliminary data.</text>
</comment>
<reference evidence="1 2" key="1">
    <citation type="submission" date="2023-07" db="EMBL/GenBank/DDBJ databases">
        <title>Genomic Encyclopedia of Type Strains, Phase IV (KMG-IV): sequencing the most valuable type-strain genomes for metagenomic binning, comparative biology and taxonomic classification.</title>
        <authorList>
            <person name="Goeker M."/>
        </authorList>
    </citation>
    <scope>NUCLEOTIDE SEQUENCE [LARGE SCALE GENOMIC DNA]</scope>
    <source>
        <strain evidence="1 2">DSM 19013</strain>
    </source>
</reference>
<protein>
    <submittedName>
        <fullName evidence="1">Type VI secretion system protein ImpG</fullName>
    </submittedName>
</protein>
<name>A0ABU0HXC2_9HYPH</name>
<dbReference type="RefSeq" id="WP_307354065.1">
    <property type="nucleotide sequence ID" value="NZ_JAUSVP010000003.1"/>
</dbReference>
<dbReference type="Proteomes" id="UP001231124">
    <property type="component" value="Unassembled WGS sequence"/>
</dbReference>
<accession>A0ABU0HXC2</accession>
<dbReference type="PANTHER" id="PTHR35370">
    <property type="entry name" value="CYTOPLASMIC PROTEIN-RELATED-RELATED"/>
    <property type="match status" value="1"/>
</dbReference>
<evidence type="ECO:0000313" key="1">
    <source>
        <dbReference type="EMBL" id="MDQ0446956.1"/>
    </source>
</evidence>
<keyword evidence="2" id="KW-1185">Reference proteome</keyword>
<dbReference type="PIRSF" id="PIRSF028304">
    <property type="entry name" value="UCP028304"/>
    <property type="match status" value="1"/>
</dbReference>
<dbReference type="NCBIfam" id="TIGR03359">
    <property type="entry name" value="VI_chp_6"/>
    <property type="match status" value="1"/>
</dbReference>
<gene>
    <name evidence="1" type="ORF">QO012_001447</name>
</gene>
<organism evidence="1 2">
    <name type="scientific">Methylobacterium aerolatum</name>
    <dbReference type="NCBI Taxonomy" id="418708"/>
    <lineage>
        <taxon>Bacteria</taxon>
        <taxon>Pseudomonadati</taxon>
        <taxon>Pseudomonadota</taxon>
        <taxon>Alphaproteobacteria</taxon>
        <taxon>Hyphomicrobiales</taxon>
        <taxon>Methylobacteriaceae</taxon>
        <taxon>Methylobacterium</taxon>
    </lineage>
</organism>